<feature type="compositionally biased region" description="Basic residues" evidence="1">
    <location>
        <begin position="76"/>
        <end position="108"/>
    </location>
</feature>
<dbReference type="HOGENOM" id="CLU_2018587_0_0_1"/>
<dbReference type="AlphaFoldDB" id="A0A072VJV8"/>
<keyword evidence="4" id="KW-1185">Reference proteome</keyword>
<reference evidence="3" key="3">
    <citation type="submission" date="2015-04" db="UniProtKB">
        <authorList>
            <consortium name="EnsemblPlants"/>
        </authorList>
    </citation>
    <scope>IDENTIFICATION</scope>
    <source>
        <strain evidence="3">cv. Jemalong A17</strain>
    </source>
</reference>
<protein>
    <submittedName>
        <fullName evidence="2 3">Uncharacterized protein</fullName>
    </submittedName>
</protein>
<reference evidence="2 4" key="2">
    <citation type="journal article" date="2014" name="BMC Genomics">
        <title>An improved genome release (version Mt4.0) for the model legume Medicago truncatula.</title>
        <authorList>
            <person name="Tang H."/>
            <person name="Krishnakumar V."/>
            <person name="Bidwell S."/>
            <person name="Rosen B."/>
            <person name="Chan A."/>
            <person name="Zhou S."/>
            <person name="Gentzbittel L."/>
            <person name="Childs K.L."/>
            <person name="Yandell M."/>
            <person name="Gundlach H."/>
            <person name="Mayer K.F."/>
            <person name="Schwartz D.C."/>
            <person name="Town C.D."/>
        </authorList>
    </citation>
    <scope>GENOME REANNOTATION</scope>
    <source>
        <strain evidence="2">A17</strain>
        <strain evidence="3 4">cv. Jemalong A17</strain>
    </source>
</reference>
<feature type="compositionally biased region" description="Basic and acidic residues" evidence="1">
    <location>
        <begin position="109"/>
        <end position="123"/>
    </location>
</feature>
<evidence type="ECO:0000256" key="1">
    <source>
        <dbReference type="SAM" id="MobiDB-lite"/>
    </source>
</evidence>
<feature type="region of interest" description="Disordered" evidence="1">
    <location>
        <begin position="76"/>
        <end position="123"/>
    </location>
</feature>
<evidence type="ECO:0000313" key="2">
    <source>
        <dbReference type="EMBL" id="KEH41861.1"/>
    </source>
</evidence>
<sequence>MVILAFWNAIRIKQGVIRKTLNRNYSHAAAKDVSLYNALLSRYQFDCTLFKDYVAELNSLLSSAESEKMIVTIGGRRRMRRRRRRRRRIRSEMRRRRGRRRRRRRRRRGGEVGEFRNLHQSDN</sequence>
<gene>
    <name evidence="2" type="ordered locus">MTR_1g055390</name>
</gene>
<organism evidence="2 4">
    <name type="scientific">Medicago truncatula</name>
    <name type="common">Barrel medic</name>
    <name type="synonym">Medicago tribuloides</name>
    <dbReference type="NCBI Taxonomy" id="3880"/>
    <lineage>
        <taxon>Eukaryota</taxon>
        <taxon>Viridiplantae</taxon>
        <taxon>Streptophyta</taxon>
        <taxon>Embryophyta</taxon>
        <taxon>Tracheophyta</taxon>
        <taxon>Spermatophyta</taxon>
        <taxon>Magnoliopsida</taxon>
        <taxon>eudicotyledons</taxon>
        <taxon>Gunneridae</taxon>
        <taxon>Pentapetalae</taxon>
        <taxon>rosids</taxon>
        <taxon>fabids</taxon>
        <taxon>Fabales</taxon>
        <taxon>Fabaceae</taxon>
        <taxon>Papilionoideae</taxon>
        <taxon>50 kb inversion clade</taxon>
        <taxon>NPAAA clade</taxon>
        <taxon>Hologalegina</taxon>
        <taxon>IRL clade</taxon>
        <taxon>Trifolieae</taxon>
        <taxon>Medicago</taxon>
    </lineage>
</organism>
<accession>A0A072VJV8</accession>
<dbReference type="EMBL" id="CM001217">
    <property type="protein sequence ID" value="KEH41861.1"/>
    <property type="molecule type" value="Genomic_DNA"/>
</dbReference>
<proteinExistence type="predicted"/>
<dbReference type="Proteomes" id="UP000002051">
    <property type="component" value="Unassembled WGS sequence"/>
</dbReference>
<name>A0A072VJV8_MEDTR</name>
<evidence type="ECO:0000313" key="3">
    <source>
        <dbReference type="EnsemblPlants" id="KEH41861"/>
    </source>
</evidence>
<dbReference type="EnsemblPlants" id="KEH41861">
    <property type="protein sequence ID" value="KEH41861"/>
    <property type="gene ID" value="MTR_1g055390"/>
</dbReference>
<evidence type="ECO:0000313" key="4">
    <source>
        <dbReference type="Proteomes" id="UP000002051"/>
    </source>
</evidence>
<reference evidence="2 4" key="1">
    <citation type="journal article" date="2011" name="Nature">
        <title>The Medicago genome provides insight into the evolution of rhizobial symbioses.</title>
        <authorList>
            <person name="Young N.D."/>
            <person name="Debelle F."/>
            <person name="Oldroyd G.E."/>
            <person name="Geurts R."/>
            <person name="Cannon S.B."/>
            <person name="Udvardi M.K."/>
            <person name="Benedito V.A."/>
            <person name="Mayer K.F."/>
            <person name="Gouzy J."/>
            <person name="Schoof H."/>
            <person name="Van de Peer Y."/>
            <person name="Proost S."/>
            <person name="Cook D.R."/>
            <person name="Meyers B.C."/>
            <person name="Spannagl M."/>
            <person name="Cheung F."/>
            <person name="De Mita S."/>
            <person name="Krishnakumar V."/>
            <person name="Gundlach H."/>
            <person name="Zhou S."/>
            <person name="Mudge J."/>
            <person name="Bharti A.K."/>
            <person name="Murray J.D."/>
            <person name="Naoumkina M.A."/>
            <person name="Rosen B."/>
            <person name="Silverstein K.A."/>
            <person name="Tang H."/>
            <person name="Rombauts S."/>
            <person name="Zhao P.X."/>
            <person name="Zhou P."/>
            <person name="Barbe V."/>
            <person name="Bardou P."/>
            <person name="Bechner M."/>
            <person name="Bellec A."/>
            <person name="Berger A."/>
            <person name="Berges H."/>
            <person name="Bidwell S."/>
            <person name="Bisseling T."/>
            <person name="Choisne N."/>
            <person name="Couloux A."/>
            <person name="Denny R."/>
            <person name="Deshpande S."/>
            <person name="Dai X."/>
            <person name="Doyle J.J."/>
            <person name="Dudez A.M."/>
            <person name="Farmer A.D."/>
            <person name="Fouteau S."/>
            <person name="Franken C."/>
            <person name="Gibelin C."/>
            <person name="Gish J."/>
            <person name="Goldstein S."/>
            <person name="Gonzalez A.J."/>
            <person name="Green P.J."/>
            <person name="Hallab A."/>
            <person name="Hartog M."/>
            <person name="Hua A."/>
            <person name="Humphray S.J."/>
            <person name="Jeong D.H."/>
            <person name="Jing Y."/>
            <person name="Jocker A."/>
            <person name="Kenton S.M."/>
            <person name="Kim D.J."/>
            <person name="Klee K."/>
            <person name="Lai H."/>
            <person name="Lang C."/>
            <person name="Lin S."/>
            <person name="Macmil S.L."/>
            <person name="Magdelenat G."/>
            <person name="Matthews L."/>
            <person name="McCorrison J."/>
            <person name="Monaghan E.L."/>
            <person name="Mun J.H."/>
            <person name="Najar F.Z."/>
            <person name="Nicholson C."/>
            <person name="Noirot C."/>
            <person name="O'Bleness M."/>
            <person name="Paule C.R."/>
            <person name="Poulain J."/>
            <person name="Prion F."/>
            <person name="Qin B."/>
            <person name="Qu C."/>
            <person name="Retzel E.F."/>
            <person name="Riddle C."/>
            <person name="Sallet E."/>
            <person name="Samain S."/>
            <person name="Samson N."/>
            <person name="Sanders I."/>
            <person name="Saurat O."/>
            <person name="Scarpelli C."/>
            <person name="Schiex T."/>
            <person name="Segurens B."/>
            <person name="Severin A.J."/>
            <person name="Sherrier D.J."/>
            <person name="Shi R."/>
            <person name="Sims S."/>
            <person name="Singer S.R."/>
            <person name="Sinharoy S."/>
            <person name="Sterck L."/>
            <person name="Viollet A."/>
            <person name="Wang B.B."/>
            <person name="Wang K."/>
            <person name="Wang M."/>
            <person name="Wang X."/>
            <person name="Warfsmann J."/>
            <person name="Weissenbach J."/>
            <person name="White D.D."/>
            <person name="White J.D."/>
            <person name="Wiley G.B."/>
            <person name="Wincker P."/>
            <person name="Xing Y."/>
            <person name="Yang L."/>
            <person name="Yao Z."/>
            <person name="Ying F."/>
            <person name="Zhai J."/>
            <person name="Zhou L."/>
            <person name="Zuber A."/>
            <person name="Denarie J."/>
            <person name="Dixon R.A."/>
            <person name="May G.D."/>
            <person name="Schwartz D.C."/>
            <person name="Rogers J."/>
            <person name="Quetier F."/>
            <person name="Town C.D."/>
            <person name="Roe B.A."/>
        </authorList>
    </citation>
    <scope>NUCLEOTIDE SEQUENCE [LARGE SCALE GENOMIC DNA]</scope>
    <source>
        <strain evidence="2">A17</strain>
        <strain evidence="3 4">cv. Jemalong A17</strain>
    </source>
</reference>